<keyword evidence="1" id="KW-0472">Membrane</keyword>
<protein>
    <submittedName>
        <fullName evidence="2">Uncharacterized protein</fullName>
    </submittedName>
</protein>
<name>A0AAV9MW52_9EURO</name>
<accession>A0AAV9MW52</accession>
<dbReference type="EMBL" id="JAVRRD010000043">
    <property type="protein sequence ID" value="KAK5044795.1"/>
    <property type="molecule type" value="Genomic_DNA"/>
</dbReference>
<feature type="transmembrane region" description="Helical" evidence="1">
    <location>
        <begin position="166"/>
        <end position="195"/>
    </location>
</feature>
<feature type="transmembrane region" description="Helical" evidence="1">
    <location>
        <begin position="201"/>
        <end position="218"/>
    </location>
</feature>
<dbReference type="GeneID" id="89978609"/>
<evidence type="ECO:0000313" key="2">
    <source>
        <dbReference type="EMBL" id="KAK5044795.1"/>
    </source>
</evidence>
<gene>
    <name evidence="2" type="ORF">LTR84_010451</name>
</gene>
<sequence length="239" mass="26445">MGISYSTAKWIAPTSFVIDFACQQYGMLSTPNMKDIHDQKLSFFSPQPYFIAGFFFPQQLFQIGWLYRLWKLDPKKPAERAELDQMVDYVPYYTLGNLCIAAWMVAWNSGRLDISHGFVTVNTLSQLWYLTMLSKTFAGIGVLDLLHNGSAAFFKNQPATLPIKVLTGVGFGLASAVSDWIFGGCMVYDLVALAAGQSGDWRTLLSVFAVGSAGIVAARNMAKPPYSNQYTIVADDEVV</sequence>
<evidence type="ECO:0000256" key="1">
    <source>
        <dbReference type="SAM" id="Phobius"/>
    </source>
</evidence>
<proteinExistence type="predicted"/>
<dbReference type="Proteomes" id="UP001358417">
    <property type="component" value="Unassembled WGS sequence"/>
</dbReference>
<comment type="caution">
    <text evidence="2">The sequence shown here is derived from an EMBL/GenBank/DDBJ whole genome shotgun (WGS) entry which is preliminary data.</text>
</comment>
<organism evidence="2 3">
    <name type="scientific">Exophiala bonariae</name>
    <dbReference type="NCBI Taxonomy" id="1690606"/>
    <lineage>
        <taxon>Eukaryota</taxon>
        <taxon>Fungi</taxon>
        <taxon>Dikarya</taxon>
        <taxon>Ascomycota</taxon>
        <taxon>Pezizomycotina</taxon>
        <taxon>Eurotiomycetes</taxon>
        <taxon>Chaetothyriomycetidae</taxon>
        <taxon>Chaetothyriales</taxon>
        <taxon>Herpotrichiellaceae</taxon>
        <taxon>Exophiala</taxon>
    </lineage>
</organism>
<evidence type="ECO:0000313" key="3">
    <source>
        <dbReference type="Proteomes" id="UP001358417"/>
    </source>
</evidence>
<feature type="transmembrane region" description="Helical" evidence="1">
    <location>
        <begin position="127"/>
        <end position="146"/>
    </location>
</feature>
<feature type="transmembrane region" description="Helical" evidence="1">
    <location>
        <begin position="49"/>
        <end position="70"/>
    </location>
</feature>
<dbReference type="AlphaFoldDB" id="A0AAV9MW52"/>
<keyword evidence="3" id="KW-1185">Reference proteome</keyword>
<keyword evidence="1" id="KW-0812">Transmembrane</keyword>
<reference evidence="2 3" key="1">
    <citation type="submission" date="2023-08" db="EMBL/GenBank/DDBJ databases">
        <title>Black Yeasts Isolated from many extreme environments.</title>
        <authorList>
            <person name="Coleine C."/>
            <person name="Stajich J.E."/>
            <person name="Selbmann L."/>
        </authorList>
    </citation>
    <scope>NUCLEOTIDE SEQUENCE [LARGE SCALE GENOMIC DNA]</scope>
    <source>
        <strain evidence="2 3">CCFEE 5792</strain>
    </source>
</reference>
<keyword evidence="1" id="KW-1133">Transmembrane helix</keyword>
<dbReference type="RefSeq" id="XP_064700446.1">
    <property type="nucleotide sequence ID" value="XM_064853988.1"/>
</dbReference>
<feature type="transmembrane region" description="Helical" evidence="1">
    <location>
        <begin position="90"/>
        <end position="107"/>
    </location>
</feature>